<dbReference type="EMBL" id="JBIAFP010000016">
    <property type="protein sequence ID" value="MFE9227934.1"/>
    <property type="molecule type" value="Genomic_DNA"/>
</dbReference>
<evidence type="ECO:0000313" key="1">
    <source>
        <dbReference type="EMBL" id="MFE9227934.1"/>
    </source>
</evidence>
<name>A0ABW6LJ69_9ACTN</name>
<protein>
    <submittedName>
        <fullName evidence="1">SDR family oxidoreductase</fullName>
    </submittedName>
</protein>
<proteinExistence type="predicted"/>
<accession>A0ABW6LJ69</accession>
<dbReference type="Gene3D" id="3.40.50.720">
    <property type="entry name" value="NAD(P)-binding Rossmann-like Domain"/>
    <property type="match status" value="1"/>
</dbReference>
<reference evidence="1 2" key="1">
    <citation type="submission" date="2024-10" db="EMBL/GenBank/DDBJ databases">
        <title>The Natural Products Discovery Center: Release of the First 8490 Sequenced Strains for Exploring Actinobacteria Biosynthetic Diversity.</title>
        <authorList>
            <person name="Kalkreuter E."/>
            <person name="Kautsar S.A."/>
            <person name="Yang D."/>
            <person name="Bader C.D."/>
            <person name="Teijaro C.N."/>
            <person name="Fluegel L."/>
            <person name="Davis C.M."/>
            <person name="Simpson J.R."/>
            <person name="Lauterbach L."/>
            <person name="Steele A.D."/>
            <person name="Gui C."/>
            <person name="Meng S."/>
            <person name="Li G."/>
            <person name="Viehrig K."/>
            <person name="Ye F."/>
            <person name="Su P."/>
            <person name="Kiefer A.F."/>
            <person name="Nichols A."/>
            <person name="Cepeda A.J."/>
            <person name="Yan W."/>
            <person name="Fan B."/>
            <person name="Jiang Y."/>
            <person name="Adhikari A."/>
            <person name="Zheng C.-J."/>
            <person name="Schuster L."/>
            <person name="Cowan T.M."/>
            <person name="Smanski M.J."/>
            <person name="Chevrette M.G."/>
            <person name="De Carvalho L.P.S."/>
            <person name="Shen B."/>
        </authorList>
    </citation>
    <scope>NUCLEOTIDE SEQUENCE [LARGE SCALE GENOMIC DNA]</scope>
    <source>
        <strain evidence="1 2">NPDC007066</strain>
    </source>
</reference>
<dbReference type="SUPFAM" id="SSF51735">
    <property type="entry name" value="NAD(P)-binding Rossmann-fold domains"/>
    <property type="match status" value="1"/>
</dbReference>
<organism evidence="1 2">
    <name type="scientific">Streptomyces massasporeus</name>
    <dbReference type="NCBI Taxonomy" id="67324"/>
    <lineage>
        <taxon>Bacteria</taxon>
        <taxon>Bacillati</taxon>
        <taxon>Actinomycetota</taxon>
        <taxon>Actinomycetes</taxon>
        <taxon>Kitasatosporales</taxon>
        <taxon>Streptomycetaceae</taxon>
        <taxon>Streptomyces</taxon>
    </lineage>
</organism>
<dbReference type="PRINTS" id="PR00081">
    <property type="entry name" value="GDHRDH"/>
</dbReference>
<dbReference type="NCBIfam" id="NF006159">
    <property type="entry name" value="PRK08303.1"/>
    <property type="match status" value="1"/>
</dbReference>
<evidence type="ECO:0000313" key="2">
    <source>
        <dbReference type="Proteomes" id="UP001601288"/>
    </source>
</evidence>
<comment type="caution">
    <text evidence="1">The sequence shown here is derived from an EMBL/GenBank/DDBJ whole genome shotgun (WGS) entry which is preliminary data.</text>
</comment>
<dbReference type="RefSeq" id="WP_358289941.1">
    <property type="nucleotide sequence ID" value="NZ_JBEYGJ010000041.1"/>
</dbReference>
<dbReference type="InterPro" id="IPR002347">
    <property type="entry name" value="SDR_fam"/>
</dbReference>
<gene>
    <name evidence="1" type="ORF">ACFYM3_25505</name>
</gene>
<keyword evidence="2" id="KW-1185">Reference proteome</keyword>
<dbReference type="PANTHER" id="PTHR44147:SF2">
    <property type="entry name" value="DEHYDROGENASE_REDUCTASE SDR FAMILY MEMBER 1"/>
    <property type="match status" value="1"/>
</dbReference>
<sequence>MSAPLQDKVALVAGATRGAGRGIAVELGAAGATVYVTGRSTRARRSEYDRPETIEDTADLVTAAGGKGIAVPTDHLDQAQVKALVDRIADEQGRLDVLVNDIWGGEKLFEWDTPVWEHDLDNGLRLLKLAVETHAVTSHHALPLLLRNPGGLVVEVTDGTADYNAENYRVNFFYDLAKASVLRMAFALGHELGSRGATAVALTPGWLRSELMLDGFGVREENWRDALERVPDFAISETPRYVGRAVAALAADADVARWNGQSLSSGGLAKVYGFTDVDGSRPDAWTYLAEVQDAGKPAHGMNHM</sequence>
<dbReference type="PANTHER" id="PTHR44147">
    <property type="entry name" value="DEHYDROGENASE/REDUCTASE SDR FAMILY MEMBER 1"/>
    <property type="match status" value="1"/>
</dbReference>
<dbReference type="Pfam" id="PF13561">
    <property type="entry name" value="adh_short_C2"/>
    <property type="match status" value="1"/>
</dbReference>
<dbReference type="Proteomes" id="UP001601288">
    <property type="component" value="Unassembled WGS sequence"/>
</dbReference>
<dbReference type="InterPro" id="IPR036291">
    <property type="entry name" value="NAD(P)-bd_dom_sf"/>
</dbReference>